<organism evidence="1 2">
    <name type="scientific">Celeribacter arenosi</name>
    <dbReference type="NCBI Taxonomy" id="792649"/>
    <lineage>
        <taxon>Bacteria</taxon>
        <taxon>Pseudomonadati</taxon>
        <taxon>Pseudomonadota</taxon>
        <taxon>Alphaproteobacteria</taxon>
        <taxon>Rhodobacterales</taxon>
        <taxon>Roseobacteraceae</taxon>
        <taxon>Celeribacter</taxon>
    </lineage>
</organism>
<gene>
    <name evidence="1" type="ORF">GCM10022404_27430</name>
</gene>
<dbReference type="Proteomes" id="UP001399917">
    <property type="component" value="Unassembled WGS sequence"/>
</dbReference>
<name>A0ABP7KHX7_9RHOB</name>
<accession>A0ABP7KHX7</accession>
<sequence>MRKFLFRFLAFILMLGIIGFVAFAYIGDLSPVRAERSVPVTIDLE</sequence>
<evidence type="ECO:0000313" key="1">
    <source>
        <dbReference type="EMBL" id="GAA3876218.1"/>
    </source>
</evidence>
<proteinExistence type="predicted"/>
<keyword evidence="2" id="KW-1185">Reference proteome</keyword>
<dbReference type="EMBL" id="BAABDF010000007">
    <property type="protein sequence ID" value="GAA3876218.1"/>
    <property type="molecule type" value="Genomic_DNA"/>
</dbReference>
<evidence type="ECO:0000313" key="2">
    <source>
        <dbReference type="Proteomes" id="UP001399917"/>
    </source>
</evidence>
<protein>
    <submittedName>
        <fullName evidence="1">Uncharacterized protein</fullName>
    </submittedName>
</protein>
<comment type="caution">
    <text evidence="1">The sequence shown here is derived from an EMBL/GenBank/DDBJ whole genome shotgun (WGS) entry which is preliminary data.</text>
</comment>
<reference evidence="2" key="1">
    <citation type="journal article" date="2019" name="Int. J. Syst. Evol. Microbiol.">
        <title>The Global Catalogue of Microorganisms (GCM) 10K type strain sequencing project: providing services to taxonomists for standard genome sequencing and annotation.</title>
        <authorList>
            <consortium name="The Broad Institute Genomics Platform"/>
            <consortium name="The Broad Institute Genome Sequencing Center for Infectious Disease"/>
            <person name="Wu L."/>
            <person name="Ma J."/>
        </authorList>
    </citation>
    <scope>NUCLEOTIDE SEQUENCE [LARGE SCALE GENOMIC DNA]</scope>
    <source>
        <strain evidence="2">JCM 17190</strain>
    </source>
</reference>